<dbReference type="Proteomes" id="UP000009173">
    <property type="component" value="Chromosome"/>
</dbReference>
<keyword evidence="1" id="KW-1133">Transmembrane helix</keyword>
<name>A0A0H3A953_NITV4</name>
<reference evidence="3" key="1">
    <citation type="journal article" date="2009" name="Environ. Microbiol.">
        <title>Contribution of mobile genetic elements to Desulfovibrio vulgaris genome plasticity.</title>
        <authorList>
            <person name="Walker C.B."/>
            <person name="Stolyar S."/>
            <person name="Chivian D."/>
            <person name="Pinel N."/>
            <person name="Gabster J.A."/>
            <person name="Dehal P.S."/>
            <person name="He Z."/>
            <person name="Yang Z.K."/>
            <person name="Yen H.C."/>
            <person name="Zhou J."/>
            <person name="Wall J.D."/>
            <person name="Hazen T.C."/>
            <person name="Arkin A.P."/>
            <person name="Stahl D.A."/>
        </authorList>
    </citation>
    <scope>NUCLEOTIDE SEQUENCE [LARGE SCALE GENOMIC DNA]</scope>
    <source>
        <strain evidence="3">DP4</strain>
    </source>
</reference>
<organism evidence="2 3">
    <name type="scientific">Nitratidesulfovibrio vulgaris (strain DP4)</name>
    <name type="common">Desulfovibrio vulgaris</name>
    <dbReference type="NCBI Taxonomy" id="391774"/>
    <lineage>
        <taxon>Bacteria</taxon>
        <taxon>Pseudomonadati</taxon>
        <taxon>Thermodesulfobacteriota</taxon>
        <taxon>Desulfovibrionia</taxon>
        <taxon>Desulfovibrionales</taxon>
        <taxon>Desulfovibrionaceae</taxon>
        <taxon>Nitratidesulfovibrio</taxon>
    </lineage>
</organism>
<keyword evidence="1" id="KW-0812">Transmembrane</keyword>
<protein>
    <submittedName>
        <fullName evidence="2">Uncharacterized protein</fullName>
    </submittedName>
</protein>
<keyword evidence="1" id="KW-0472">Membrane</keyword>
<evidence type="ECO:0000313" key="2">
    <source>
        <dbReference type="EMBL" id="ABM29176.1"/>
    </source>
</evidence>
<evidence type="ECO:0000313" key="3">
    <source>
        <dbReference type="Proteomes" id="UP000009173"/>
    </source>
</evidence>
<dbReference type="HOGENOM" id="CLU_118962_0_0_7"/>
<dbReference type="AlphaFoldDB" id="A0A0H3A953"/>
<feature type="transmembrane region" description="Helical" evidence="1">
    <location>
        <begin position="47"/>
        <end position="73"/>
    </location>
</feature>
<dbReference type="KEGG" id="dvl:Dvul_2160"/>
<sequence length="198" mass="21860">MQKHNSHSLLWSRIPRCREIHTHLATQGLFRVSSLPMKVTGGYMQRFHAICGMAVLFTLLAVPGVSHAFLGFFEHPYKVVFDAVPALADDNVYMADGSIGTITNKERKGEGVVLTLDIRKEHTGVMRDTTVFVVQDGRLVHAALSEGGTPLPEGSNVLGFTDTLQLNLFRARLVMQDIGGILRKSADDIAKKLDTFKQ</sequence>
<accession>A0A0H3A953</accession>
<gene>
    <name evidence="2" type="ordered locus">Dvul_2160</name>
</gene>
<evidence type="ECO:0000256" key="1">
    <source>
        <dbReference type="SAM" id="Phobius"/>
    </source>
</evidence>
<proteinExistence type="predicted"/>
<dbReference type="EMBL" id="CP000527">
    <property type="protein sequence ID" value="ABM29176.1"/>
    <property type="molecule type" value="Genomic_DNA"/>
</dbReference>